<feature type="compositionally biased region" description="Acidic residues" evidence="6">
    <location>
        <begin position="847"/>
        <end position="863"/>
    </location>
</feature>
<feature type="chain" id="PRO_5043702959" description="protein-tyrosine-phosphatase" evidence="8">
    <location>
        <begin position="22"/>
        <end position="1415"/>
    </location>
</feature>
<evidence type="ECO:0000256" key="3">
    <source>
        <dbReference type="ARBA" id="ARBA00022801"/>
    </source>
</evidence>
<dbReference type="OrthoDB" id="5794147at2759"/>
<dbReference type="SMART" id="SM00194">
    <property type="entry name" value="PTPc"/>
    <property type="match status" value="1"/>
</dbReference>
<dbReference type="GO" id="GO:0005829">
    <property type="term" value="C:cytosol"/>
    <property type="evidence" value="ECO:0007669"/>
    <property type="project" value="TreeGrafter"/>
</dbReference>
<dbReference type="PANTHER" id="PTHR46198:SF4">
    <property type="entry name" value="PROTEIN-TYROSINE-PHOSPHATASE"/>
    <property type="match status" value="1"/>
</dbReference>
<keyword evidence="8" id="KW-0732">Signal</keyword>
<dbReference type="PROSITE" id="PS50056">
    <property type="entry name" value="TYR_PHOSPHATASE_2"/>
    <property type="match status" value="1"/>
</dbReference>
<feature type="compositionally biased region" description="Low complexity" evidence="6">
    <location>
        <begin position="792"/>
        <end position="801"/>
    </location>
</feature>
<keyword evidence="4" id="KW-0904">Protein phosphatase</keyword>
<keyword evidence="2" id="KW-0597">Phosphoprotein</keyword>
<dbReference type="Gene3D" id="3.90.190.10">
    <property type="entry name" value="Protein tyrosine phosphatase superfamily"/>
    <property type="match status" value="1"/>
</dbReference>
<dbReference type="Proteomes" id="UP000466442">
    <property type="component" value="Linkage Group LG5"/>
</dbReference>
<dbReference type="PRINTS" id="PR00700">
    <property type="entry name" value="PRTYPHPHTASE"/>
</dbReference>
<dbReference type="SMART" id="SM00404">
    <property type="entry name" value="PTPc_motif"/>
    <property type="match status" value="1"/>
</dbReference>
<organism evidence="11 12">
    <name type="scientific">Apolygus lucorum</name>
    <name type="common">Small green plant bug</name>
    <name type="synonym">Lygocoris lucorum</name>
    <dbReference type="NCBI Taxonomy" id="248454"/>
    <lineage>
        <taxon>Eukaryota</taxon>
        <taxon>Metazoa</taxon>
        <taxon>Ecdysozoa</taxon>
        <taxon>Arthropoda</taxon>
        <taxon>Hexapoda</taxon>
        <taxon>Insecta</taxon>
        <taxon>Pterygota</taxon>
        <taxon>Neoptera</taxon>
        <taxon>Paraneoptera</taxon>
        <taxon>Hemiptera</taxon>
        <taxon>Heteroptera</taxon>
        <taxon>Panheteroptera</taxon>
        <taxon>Cimicomorpha</taxon>
        <taxon>Miridae</taxon>
        <taxon>Mirini</taxon>
        <taxon>Apolygus</taxon>
    </lineage>
</organism>
<feature type="region of interest" description="Disordered" evidence="6">
    <location>
        <begin position="702"/>
        <end position="721"/>
    </location>
</feature>
<feature type="compositionally biased region" description="Polar residues" evidence="6">
    <location>
        <begin position="755"/>
        <end position="791"/>
    </location>
</feature>
<keyword evidence="3" id="KW-0378">Hydrolase</keyword>
<keyword evidence="7" id="KW-1133">Transmembrane helix</keyword>
<dbReference type="InterPro" id="IPR008356">
    <property type="entry name" value="Tyr_Pase_KIM-con"/>
</dbReference>
<feature type="compositionally biased region" description="Polar residues" evidence="6">
    <location>
        <begin position="434"/>
        <end position="455"/>
    </location>
</feature>
<feature type="signal peptide" evidence="8">
    <location>
        <begin position="1"/>
        <end position="21"/>
    </location>
</feature>
<dbReference type="PROSITE" id="PS00383">
    <property type="entry name" value="TYR_PHOSPHATASE_1"/>
    <property type="match status" value="1"/>
</dbReference>
<evidence type="ECO:0000256" key="7">
    <source>
        <dbReference type="SAM" id="Phobius"/>
    </source>
</evidence>
<evidence type="ECO:0000256" key="8">
    <source>
        <dbReference type="SAM" id="SignalP"/>
    </source>
</evidence>
<dbReference type="PANTHER" id="PTHR46198">
    <property type="entry name" value="PROTEIN-TYROSINE-PHOSPHATASE"/>
    <property type="match status" value="1"/>
</dbReference>
<reference evidence="11" key="1">
    <citation type="journal article" date="2021" name="Mol. Ecol. Resour.">
        <title>Apolygus lucorum genome provides insights into omnivorousness and mesophyll feeding.</title>
        <authorList>
            <person name="Liu Y."/>
            <person name="Liu H."/>
            <person name="Wang H."/>
            <person name="Huang T."/>
            <person name="Liu B."/>
            <person name="Yang B."/>
            <person name="Yin L."/>
            <person name="Li B."/>
            <person name="Zhang Y."/>
            <person name="Zhang S."/>
            <person name="Jiang F."/>
            <person name="Zhang X."/>
            <person name="Ren Y."/>
            <person name="Wang B."/>
            <person name="Wang S."/>
            <person name="Lu Y."/>
            <person name="Wu K."/>
            <person name="Fan W."/>
            <person name="Wang G."/>
        </authorList>
    </citation>
    <scope>NUCLEOTIDE SEQUENCE</scope>
    <source>
        <strain evidence="11">12Hb</strain>
    </source>
</reference>
<feature type="compositionally biased region" description="Polar residues" evidence="6">
    <location>
        <begin position="229"/>
        <end position="238"/>
    </location>
</feature>
<gene>
    <name evidence="11" type="ORF">GE061_013883</name>
</gene>
<dbReference type="GO" id="GO:0048666">
    <property type="term" value="P:neuron development"/>
    <property type="evidence" value="ECO:0007669"/>
    <property type="project" value="UniProtKB-ARBA"/>
</dbReference>
<dbReference type="Pfam" id="PF00102">
    <property type="entry name" value="Y_phosphatase"/>
    <property type="match status" value="1"/>
</dbReference>
<dbReference type="CDD" id="cd00047">
    <property type="entry name" value="PTPc"/>
    <property type="match status" value="1"/>
</dbReference>
<dbReference type="InterPro" id="IPR000242">
    <property type="entry name" value="PTP_cat"/>
</dbReference>
<feature type="compositionally biased region" description="Polar residues" evidence="6">
    <location>
        <begin position="617"/>
        <end position="626"/>
    </location>
</feature>
<dbReference type="InterPro" id="IPR003595">
    <property type="entry name" value="Tyr_Pase_cat"/>
</dbReference>
<feature type="region of interest" description="Disordered" evidence="6">
    <location>
        <begin position="212"/>
        <end position="315"/>
    </location>
</feature>
<keyword evidence="7" id="KW-0812">Transmembrane</keyword>
<evidence type="ECO:0000256" key="2">
    <source>
        <dbReference type="ARBA" id="ARBA00022553"/>
    </source>
</evidence>
<feature type="compositionally biased region" description="Low complexity" evidence="6">
    <location>
        <begin position="629"/>
        <end position="643"/>
    </location>
</feature>
<feature type="compositionally biased region" description="Low complexity" evidence="6">
    <location>
        <begin position="556"/>
        <end position="572"/>
    </location>
</feature>
<dbReference type="InterPro" id="IPR016130">
    <property type="entry name" value="Tyr_Pase_AS"/>
</dbReference>
<dbReference type="InterPro" id="IPR000387">
    <property type="entry name" value="Tyr_Pase_dom"/>
</dbReference>
<evidence type="ECO:0000256" key="4">
    <source>
        <dbReference type="ARBA" id="ARBA00022912"/>
    </source>
</evidence>
<accession>A0A6A4K9J2</accession>
<protein>
    <recommendedName>
        <fullName evidence="1">protein-tyrosine-phosphatase</fullName>
        <ecNumber evidence="1">3.1.3.48</ecNumber>
    </recommendedName>
</protein>
<proteinExistence type="predicted"/>
<feature type="region of interest" description="Disordered" evidence="6">
    <location>
        <begin position="749"/>
        <end position="868"/>
    </location>
</feature>
<evidence type="ECO:0000256" key="1">
    <source>
        <dbReference type="ARBA" id="ARBA00013064"/>
    </source>
</evidence>
<feature type="compositionally biased region" description="Basic and acidic residues" evidence="6">
    <location>
        <begin position="47"/>
        <end position="61"/>
    </location>
</feature>
<feature type="compositionally biased region" description="Low complexity" evidence="6">
    <location>
        <begin position="294"/>
        <end position="315"/>
    </location>
</feature>
<dbReference type="InterPro" id="IPR029021">
    <property type="entry name" value="Prot-tyrosine_phosphatase-like"/>
</dbReference>
<dbReference type="GO" id="GO:0030054">
    <property type="term" value="C:cell junction"/>
    <property type="evidence" value="ECO:0007669"/>
    <property type="project" value="TreeGrafter"/>
</dbReference>
<feature type="compositionally biased region" description="Basic residues" evidence="6">
    <location>
        <begin position="538"/>
        <end position="548"/>
    </location>
</feature>
<dbReference type="EC" id="3.1.3.48" evidence="1"/>
<dbReference type="PROSITE" id="PS50055">
    <property type="entry name" value="TYR_PHOSPHATASE_PTP"/>
    <property type="match status" value="1"/>
</dbReference>
<feature type="region of interest" description="Disordered" evidence="6">
    <location>
        <begin position="883"/>
        <end position="911"/>
    </location>
</feature>
<feature type="compositionally biased region" description="Polar residues" evidence="6">
    <location>
        <begin position="503"/>
        <end position="533"/>
    </location>
</feature>
<evidence type="ECO:0000256" key="5">
    <source>
        <dbReference type="PIRSR" id="PIRSR608356-50"/>
    </source>
</evidence>
<feature type="compositionally biased region" description="Polar residues" evidence="6">
    <location>
        <begin position="365"/>
        <end position="384"/>
    </location>
</feature>
<feature type="compositionally biased region" description="Polar residues" evidence="6">
    <location>
        <begin position="702"/>
        <end position="718"/>
    </location>
</feature>
<feature type="region of interest" description="Disordered" evidence="6">
    <location>
        <begin position="25"/>
        <end position="61"/>
    </location>
</feature>
<feature type="compositionally biased region" description="Low complexity" evidence="6">
    <location>
        <begin position="884"/>
        <end position="907"/>
    </location>
</feature>
<dbReference type="SUPFAM" id="SSF52799">
    <property type="entry name" value="(Phosphotyrosine protein) phosphatases II"/>
    <property type="match status" value="1"/>
</dbReference>
<feature type="region of interest" description="Disordered" evidence="6">
    <location>
        <begin position="349"/>
        <end position="384"/>
    </location>
</feature>
<feature type="compositionally biased region" description="Polar residues" evidence="6">
    <location>
        <begin position="650"/>
        <end position="664"/>
    </location>
</feature>
<dbReference type="GO" id="GO:0019901">
    <property type="term" value="F:protein kinase binding"/>
    <property type="evidence" value="ECO:0007669"/>
    <property type="project" value="TreeGrafter"/>
</dbReference>
<feature type="domain" description="Tyrosine specific protein phosphatases" evidence="10">
    <location>
        <begin position="1318"/>
        <end position="1394"/>
    </location>
</feature>
<evidence type="ECO:0000259" key="9">
    <source>
        <dbReference type="PROSITE" id="PS50055"/>
    </source>
</evidence>
<keyword evidence="7" id="KW-0472">Membrane</keyword>
<feature type="active site" description="Phosphocysteine intermediate" evidence="5">
    <location>
        <position position="1344"/>
    </location>
</feature>
<evidence type="ECO:0000256" key="6">
    <source>
        <dbReference type="SAM" id="MobiDB-lite"/>
    </source>
</evidence>
<feature type="domain" description="Tyrosine-protein phosphatase" evidence="9">
    <location>
        <begin position="1172"/>
        <end position="1403"/>
    </location>
</feature>
<sequence length="1415" mass="155889">MNWVAYWHLCWVLLFLNGVTCDHETSPRPTSLKLPKQRRPLRSNNSIKKEKGPEGDFKFPEDALSTTASALSRLSSRRTTNVDYLARNTVPVASATETTRKSHRPPPSHLLAFQAVSTTERGSDRFNESSLSPTGWAVASLFPSKNATPPFPKRNTVVSGTAKPFNTYWSAKLRRPVARTTPITPTDVASWVENEKNVTDSVIPVENLVKHENLTSSHDSPKREHDVSWSDSQSTERSNYLEKPSYSDLSKQSEDTTDTTTSHHRKQHGNSTTAHHPNRKHHPENTTESHHRGSNNSSRSSQPASSNQSDSDQNAGSNLIKEVKGVDLGSSVLNGITGVLATAASRYTEDYSKQEQIDSEVPELDTTNETTSQKSPDSSLDFVNSTTQNSSEVANIEVPIVTLQPEHQETASSSVINITFSGNTFTANPEDATSRSNVTTIPTSTVTDAPDTESSPEALGEIVSPSPMEKVTNKMANLLENFISPTTPSESASSSQSFKNENDTTAEVNSPSSKDYASEYSTPSIATTDSVTETAKAVTKRKFRHRKTTTSAPIHNTTTESLTTTLSNGLLEPRSQREKLPLSPTKPKESQEISATTLSLEVNDIPEAFTRVKDPSNLPSSSQGTDNVLLPTSTLPPATTAEPKPVATSFAPSSSTVSTMSPQITTSPNNNTPVTTIFLPANATDVDDQPTTTTELTGATDQSTITETGIDSSPPSTDSKVDRISINNETETPTTTTEPLIIIRLTTARSEDKPPTTTTENTSEIVETTSLVPPKSSSIRPSSTTTAPPRQTTIETTLDITSTKRHFEPVVTEKGHIPVDTDDDHDDTLKYNVTNTDISDKKNNGTEQEDYNDGDKDEDENEKENEVPTTTTLVIIEEMTTKMPSTRPTTKLPKTTTRETPSTTYEATESDVYHTTEVPVKLDDSETDQRLRLTFQASYKEICLVRDSLTESLTVLLKEAATSNIRPSQVRILNLGMTECSSKVLPLADKVPVILQITDREGKSDQNLTDLLYTYLKQGRLNFKYQVSNVEMEAKSLLMEEEEQWGGTVVAAIVVSSVAGVSLCCITILLMIMRKRQKGFTSYGQRCTPVSLEDYSLDNISVFNSVRRKAMRASKRSYGNPAFDDPVTVTNPLNFVGLSNMANSHTKIDTEYSEVPTVSVKPDELPLGAESKNRYANVIPIPETRVPLSGSEREEVFINANYVKGAKGAEKFYIACQAPLDSTIADFWMMIWEQQTQVILMLTDLHENGVEKCADYLPPSEVLDCHRVFGDLQVTLKKREVREKYVISSLQLRNLESNLWREVNHLWYTGWPIRGVPDDLTSIIAYLIEARSYSKPGHPIVVHCSPGTGRTGTVIAIDIAIRDFETDRIVDIPKTVYSIRRDRAGSVQTNLQYYLIYQVIHLYATKLAGGGLDSI</sequence>
<name>A0A6A4K9J2_APOLU</name>
<feature type="compositionally biased region" description="Basic and acidic residues" evidence="6">
    <location>
        <begin position="212"/>
        <end position="228"/>
    </location>
</feature>
<feature type="compositionally biased region" description="Basic and acidic residues" evidence="6">
    <location>
        <begin position="805"/>
        <end position="819"/>
    </location>
</feature>
<evidence type="ECO:0000313" key="12">
    <source>
        <dbReference type="Proteomes" id="UP000466442"/>
    </source>
</evidence>
<keyword evidence="12" id="KW-1185">Reference proteome</keyword>
<feature type="transmembrane region" description="Helical" evidence="7">
    <location>
        <begin position="1045"/>
        <end position="1072"/>
    </location>
</feature>
<feature type="compositionally biased region" description="Low complexity" evidence="6">
    <location>
        <begin position="484"/>
        <end position="497"/>
    </location>
</feature>
<comment type="caution">
    <text evidence="11">The sequence shown here is derived from an EMBL/GenBank/DDBJ whole genome shotgun (WGS) entry which is preliminary data.</text>
</comment>
<dbReference type="GO" id="GO:0004725">
    <property type="term" value="F:protein tyrosine phosphatase activity"/>
    <property type="evidence" value="ECO:0007669"/>
    <property type="project" value="UniProtKB-EC"/>
</dbReference>
<feature type="region of interest" description="Disordered" evidence="6">
    <location>
        <begin position="611"/>
        <end position="672"/>
    </location>
</feature>
<dbReference type="GO" id="GO:0005886">
    <property type="term" value="C:plasma membrane"/>
    <property type="evidence" value="ECO:0007669"/>
    <property type="project" value="TreeGrafter"/>
</dbReference>
<dbReference type="EMBL" id="WIXP02000005">
    <property type="protein sequence ID" value="KAF6210772.1"/>
    <property type="molecule type" value="Genomic_DNA"/>
</dbReference>
<evidence type="ECO:0000259" key="10">
    <source>
        <dbReference type="PROSITE" id="PS50056"/>
    </source>
</evidence>
<dbReference type="GO" id="GO:0007165">
    <property type="term" value="P:signal transduction"/>
    <property type="evidence" value="ECO:0007669"/>
    <property type="project" value="TreeGrafter"/>
</dbReference>
<feature type="compositionally biased region" description="Basic and acidic residues" evidence="6">
    <location>
        <begin position="574"/>
        <end position="591"/>
    </location>
</feature>
<evidence type="ECO:0000313" key="11">
    <source>
        <dbReference type="EMBL" id="KAF6210772.1"/>
    </source>
</evidence>
<feature type="region of interest" description="Disordered" evidence="6">
    <location>
        <begin position="484"/>
        <end position="595"/>
    </location>
</feature>
<feature type="region of interest" description="Disordered" evidence="6">
    <location>
        <begin position="427"/>
        <end position="460"/>
    </location>
</feature>